<sequence length="96" mass="11048">MSFSAMEIRSTTKASIEPVENSIFTRTKKALQVRANHGEDNVNFFSCEWHCSQIVRSVRTNSERTYFYLDSLQRLRDCVAKTIRNQGFGLLVASPR</sequence>
<accession>A0A8X6MB86</accession>
<protein>
    <submittedName>
        <fullName evidence="1">Uncharacterized protein</fullName>
    </submittedName>
</protein>
<dbReference type="AlphaFoldDB" id="A0A8X6MB86"/>
<proteinExistence type="predicted"/>
<gene>
    <name evidence="1" type="ORF">TNIN_58791</name>
</gene>
<name>A0A8X6MB86_9ARAC</name>
<evidence type="ECO:0000313" key="2">
    <source>
        <dbReference type="Proteomes" id="UP000886998"/>
    </source>
</evidence>
<organism evidence="1 2">
    <name type="scientific">Trichonephila inaurata madagascariensis</name>
    <dbReference type="NCBI Taxonomy" id="2747483"/>
    <lineage>
        <taxon>Eukaryota</taxon>
        <taxon>Metazoa</taxon>
        <taxon>Ecdysozoa</taxon>
        <taxon>Arthropoda</taxon>
        <taxon>Chelicerata</taxon>
        <taxon>Arachnida</taxon>
        <taxon>Araneae</taxon>
        <taxon>Araneomorphae</taxon>
        <taxon>Entelegynae</taxon>
        <taxon>Araneoidea</taxon>
        <taxon>Nephilidae</taxon>
        <taxon>Trichonephila</taxon>
        <taxon>Trichonephila inaurata</taxon>
    </lineage>
</organism>
<dbReference type="Proteomes" id="UP000886998">
    <property type="component" value="Unassembled WGS sequence"/>
</dbReference>
<dbReference type="EMBL" id="BMAV01025106">
    <property type="protein sequence ID" value="GFS38524.1"/>
    <property type="molecule type" value="Genomic_DNA"/>
</dbReference>
<reference evidence="1" key="1">
    <citation type="submission" date="2020-08" db="EMBL/GenBank/DDBJ databases">
        <title>Multicomponent nature underlies the extraordinary mechanical properties of spider dragline silk.</title>
        <authorList>
            <person name="Kono N."/>
            <person name="Nakamura H."/>
            <person name="Mori M."/>
            <person name="Yoshida Y."/>
            <person name="Ohtoshi R."/>
            <person name="Malay A.D."/>
            <person name="Moran D.A.P."/>
            <person name="Tomita M."/>
            <person name="Numata K."/>
            <person name="Arakawa K."/>
        </authorList>
    </citation>
    <scope>NUCLEOTIDE SEQUENCE</scope>
</reference>
<comment type="caution">
    <text evidence="1">The sequence shown here is derived from an EMBL/GenBank/DDBJ whole genome shotgun (WGS) entry which is preliminary data.</text>
</comment>
<keyword evidence="2" id="KW-1185">Reference proteome</keyword>
<evidence type="ECO:0000313" key="1">
    <source>
        <dbReference type="EMBL" id="GFS38524.1"/>
    </source>
</evidence>